<organism evidence="7 8">
    <name type="scientific">Xylaria flabelliformis</name>
    <dbReference type="NCBI Taxonomy" id="2512241"/>
    <lineage>
        <taxon>Eukaryota</taxon>
        <taxon>Fungi</taxon>
        <taxon>Dikarya</taxon>
        <taxon>Ascomycota</taxon>
        <taxon>Pezizomycotina</taxon>
        <taxon>Sordariomycetes</taxon>
        <taxon>Xylariomycetidae</taxon>
        <taxon>Xylariales</taxon>
        <taxon>Xylariaceae</taxon>
        <taxon>Xylaria</taxon>
    </lineage>
</organism>
<evidence type="ECO:0000256" key="1">
    <source>
        <dbReference type="ARBA" id="ARBA00022723"/>
    </source>
</evidence>
<feature type="compositionally biased region" description="Low complexity" evidence="5">
    <location>
        <begin position="1"/>
        <end position="16"/>
    </location>
</feature>
<dbReference type="Gene3D" id="4.10.1000.10">
    <property type="entry name" value="Zinc finger, CCCH-type"/>
    <property type="match status" value="1"/>
</dbReference>
<evidence type="ECO:0000259" key="6">
    <source>
        <dbReference type="PROSITE" id="PS50103"/>
    </source>
</evidence>
<dbReference type="PROSITE" id="PS50103">
    <property type="entry name" value="ZF_C3H1"/>
    <property type="match status" value="2"/>
</dbReference>
<dbReference type="Pfam" id="PF00642">
    <property type="entry name" value="zf-CCCH"/>
    <property type="match status" value="1"/>
</dbReference>
<evidence type="ECO:0000256" key="5">
    <source>
        <dbReference type="SAM" id="MobiDB-lite"/>
    </source>
</evidence>
<keyword evidence="2 4" id="KW-0863">Zinc-finger</keyword>
<keyword evidence="1 4" id="KW-0479">Metal-binding</keyword>
<feature type="region of interest" description="Disordered" evidence="5">
    <location>
        <begin position="1"/>
        <end position="146"/>
    </location>
</feature>
<keyword evidence="8" id="KW-1185">Reference proteome</keyword>
<dbReference type="GO" id="GO:0008270">
    <property type="term" value="F:zinc ion binding"/>
    <property type="evidence" value="ECO:0007669"/>
    <property type="project" value="UniProtKB-KW"/>
</dbReference>
<feature type="compositionally biased region" description="Low complexity" evidence="5">
    <location>
        <begin position="71"/>
        <end position="82"/>
    </location>
</feature>
<feature type="compositionally biased region" description="Basic residues" evidence="5">
    <location>
        <begin position="17"/>
        <end position="26"/>
    </location>
</feature>
<sequence>MLSTAAPTAPPSSTLLLHHHHRRRRRQQLDSHIHFHSSAAAHPSPRHSHPRPLLQLPSSPLRFDRPVEPRSSPTATTSTASAMGDYRHMRSGSLNIPSPAGAAGSSGPAPAHARFDGPRSPPSTLRSTTPAASIPPAPLRDANHRCSSASDTSHVPCKFFRQGACQAGSACPFSHDLGAAAETVCKYFAKVRDFILSWQQLHHCLSLRAASSMARGAGRGACLAPLYHNNAAAAELAAGPWQCSFSLTSVKHTQGNCKFGPKCANVHVLADGRRINYGKNGISIGQPLHLGNRISPTAYSNSNSALTNSFMRADTANPYGPSYGYPIPPGDSYQTIDRRPSFENVPVIDTTYSHTSSGYGSPRDEDPTRLGLGLSPVAAKGLSVLDAPLPASFDSNGISNAARFPAGPWPSSVPSQFGLDSPSPSLNAAKDARTSEALKLLHHSAFGSNDRLSSTVTGSSPPTQPPDEYFGRRQMHSSRYARPKVLSSSAPRVISGTIDRDWEAEFPFLEEDYVPDNLKELLTPAEKARRGSRAADDELNGHRGNGSSPSIIGISGTGTPNADSTSKFGSPLASSPSRWGPLFQRQHEEQEAKKHGVGASAGAYGHIGSPLRQSSLSAEVMRPRVASRSGSLEGLSEQLQRTRLDGNVSGGESPLLHPHAHIPRPGGRNGERHVSSGSIGSSARYTTPIGEEQEDGDFVFSMDEDGERDSTIRAKKRSSGVGTVMGTWGSSYASTVSVAGKKENGSSRVVDSVVGR</sequence>
<keyword evidence="3 4" id="KW-0862">Zinc</keyword>
<reference evidence="8" key="1">
    <citation type="submission" date="2019-06" db="EMBL/GenBank/DDBJ databases">
        <title>Draft genome sequence of the griseofulvin-producing fungus Xylaria cubensis strain G536.</title>
        <authorList>
            <person name="Mead M.E."/>
            <person name="Raja H.A."/>
            <person name="Steenwyk J.L."/>
            <person name="Knowles S.L."/>
            <person name="Oberlies N.H."/>
            <person name="Rokas A."/>
        </authorList>
    </citation>
    <scope>NUCLEOTIDE SEQUENCE [LARGE SCALE GENOMIC DNA]</scope>
    <source>
        <strain evidence="8">G536</strain>
    </source>
</reference>
<feature type="region of interest" description="Disordered" evidence="5">
    <location>
        <begin position="524"/>
        <end position="616"/>
    </location>
</feature>
<dbReference type="SMART" id="SM00356">
    <property type="entry name" value="ZnF_C3H1"/>
    <property type="match status" value="2"/>
</dbReference>
<feature type="zinc finger region" description="C3H1-type" evidence="4">
    <location>
        <begin position="237"/>
        <end position="270"/>
    </location>
</feature>
<feature type="compositionally biased region" description="Low complexity" evidence="5">
    <location>
        <begin position="97"/>
        <end position="111"/>
    </location>
</feature>
<feature type="compositionally biased region" description="Basic and acidic residues" evidence="5">
    <location>
        <begin position="526"/>
        <end position="541"/>
    </location>
</feature>
<feature type="compositionally biased region" description="Basic and acidic residues" evidence="5">
    <location>
        <begin position="585"/>
        <end position="594"/>
    </location>
</feature>
<dbReference type="Proteomes" id="UP000319160">
    <property type="component" value="Unassembled WGS sequence"/>
</dbReference>
<dbReference type="SUPFAM" id="SSF90229">
    <property type="entry name" value="CCCH zinc finger"/>
    <property type="match status" value="1"/>
</dbReference>
<comment type="caution">
    <text evidence="7">The sequence shown here is derived from an EMBL/GenBank/DDBJ whole genome shotgun (WGS) entry which is preliminary data.</text>
</comment>
<feature type="zinc finger region" description="C3H1-type" evidence="4">
    <location>
        <begin position="151"/>
        <end position="178"/>
    </location>
</feature>
<feature type="compositionally biased region" description="Acidic residues" evidence="5">
    <location>
        <begin position="691"/>
        <end position="707"/>
    </location>
</feature>
<dbReference type="AlphaFoldDB" id="A0A553HRF3"/>
<dbReference type="EMBL" id="VFLP01000054">
    <property type="protein sequence ID" value="TRX90536.1"/>
    <property type="molecule type" value="Genomic_DNA"/>
</dbReference>
<evidence type="ECO:0000313" key="8">
    <source>
        <dbReference type="Proteomes" id="UP000319160"/>
    </source>
</evidence>
<name>A0A553HRF3_9PEZI</name>
<feature type="compositionally biased region" description="Low complexity" evidence="5">
    <location>
        <begin position="545"/>
        <end position="561"/>
    </location>
</feature>
<feature type="region of interest" description="Disordered" evidence="5">
    <location>
        <begin position="657"/>
        <end position="721"/>
    </location>
</feature>
<feature type="region of interest" description="Disordered" evidence="5">
    <location>
        <begin position="449"/>
        <end position="471"/>
    </location>
</feature>
<dbReference type="OrthoDB" id="411372at2759"/>
<dbReference type="InterPro" id="IPR000571">
    <property type="entry name" value="Znf_CCCH"/>
</dbReference>
<evidence type="ECO:0000256" key="4">
    <source>
        <dbReference type="PROSITE-ProRule" id="PRU00723"/>
    </source>
</evidence>
<feature type="domain" description="C3H1-type" evidence="6">
    <location>
        <begin position="151"/>
        <end position="178"/>
    </location>
</feature>
<protein>
    <recommendedName>
        <fullName evidence="6">C3H1-type domain-containing protein</fullName>
    </recommendedName>
</protein>
<feature type="compositionally biased region" description="Low complexity" evidence="5">
    <location>
        <begin position="51"/>
        <end position="61"/>
    </location>
</feature>
<evidence type="ECO:0000256" key="2">
    <source>
        <dbReference type="ARBA" id="ARBA00022771"/>
    </source>
</evidence>
<gene>
    <name evidence="7" type="ORF">FHL15_008509</name>
</gene>
<dbReference type="STRING" id="2512241.A0A553HRF3"/>
<proteinExistence type="predicted"/>
<dbReference type="InterPro" id="IPR036855">
    <property type="entry name" value="Znf_CCCH_sf"/>
</dbReference>
<accession>A0A553HRF3</accession>
<feature type="domain" description="C3H1-type" evidence="6">
    <location>
        <begin position="237"/>
        <end position="270"/>
    </location>
</feature>
<feature type="compositionally biased region" description="Polar residues" evidence="5">
    <location>
        <begin position="675"/>
        <end position="685"/>
    </location>
</feature>
<evidence type="ECO:0000256" key="3">
    <source>
        <dbReference type="ARBA" id="ARBA00022833"/>
    </source>
</evidence>
<feature type="compositionally biased region" description="Polar residues" evidence="5">
    <location>
        <begin position="449"/>
        <end position="461"/>
    </location>
</feature>
<evidence type="ECO:0000313" key="7">
    <source>
        <dbReference type="EMBL" id="TRX90536.1"/>
    </source>
</evidence>
<feature type="compositionally biased region" description="Polar residues" evidence="5">
    <location>
        <begin position="562"/>
        <end position="577"/>
    </location>
</feature>